<sequence>MNCVTACAVGMLKEIAYGGQLRHRTYRNTKCILHFYVFQHLDHRLGYQGMGNLLTFFEKHNVQL</sequence>
<evidence type="ECO:0000313" key="2">
    <source>
        <dbReference type="Proteomes" id="UP000623440"/>
    </source>
</evidence>
<proteinExistence type="predicted"/>
<name>A0ABR8DYI5_9NOSO</name>
<dbReference type="EMBL" id="JACJSI010000149">
    <property type="protein sequence ID" value="MBD2534278.1"/>
    <property type="molecule type" value="Genomic_DNA"/>
</dbReference>
<dbReference type="Proteomes" id="UP000623440">
    <property type="component" value="Unassembled WGS sequence"/>
</dbReference>
<protein>
    <recommendedName>
        <fullName evidence="3">Transposase</fullName>
    </recommendedName>
</protein>
<reference evidence="1 2" key="1">
    <citation type="journal article" date="2020" name="ISME J.">
        <title>Comparative genomics reveals insights into cyanobacterial evolution and habitat adaptation.</title>
        <authorList>
            <person name="Chen M.Y."/>
            <person name="Teng W.K."/>
            <person name="Zhao L."/>
            <person name="Hu C.X."/>
            <person name="Zhou Y.K."/>
            <person name="Han B.P."/>
            <person name="Song L.R."/>
            <person name="Shu W.S."/>
        </authorList>
    </citation>
    <scope>NUCLEOTIDE SEQUENCE [LARGE SCALE GENOMIC DNA]</scope>
    <source>
        <strain evidence="1 2">FACHB-838</strain>
    </source>
</reference>
<dbReference type="RefSeq" id="WP_190944787.1">
    <property type="nucleotide sequence ID" value="NZ_JACJSI010000149.1"/>
</dbReference>
<gene>
    <name evidence="1" type="ORF">H6G97_34060</name>
</gene>
<organism evidence="1 2">
    <name type="scientific">Nostoc flagelliforme FACHB-838</name>
    <dbReference type="NCBI Taxonomy" id="2692904"/>
    <lineage>
        <taxon>Bacteria</taxon>
        <taxon>Bacillati</taxon>
        <taxon>Cyanobacteriota</taxon>
        <taxon>Cyanophyceae</taxon>
        <taxon>Nostocales</taxon>
        <taxon>Nostocaceae</taxon>
        <taxon>Nostoc</taxon>
    </lineage>
</organism>
<evidence type="ECO:0008006" key="3">
    <source>
        <dbReference type="Google" id="ProtNLM"/>
    </source>
</evidence>
<evidence type="ECO:0000313" key="1">
    <source>
        <dbReference type="EMBL" id="MBD2534278.1"/>
    </source>
</evidence>
<keyword evidence="2" id="KW-1185">Reference proteome</keyword>
<comment type="caution">
    <text evidence="1">The sequence shown here is derived from an EMBL/GenBank/DDBJ whole genome shotgun (WGS) entry which is preliminary data.</text>
</comment>
<accession>A0ABR8DYI5</accession>